<dbReference type="PANTHER" id="PTHR36844">
    <property type="entry name" value="PROTEASE PRSW"/>
    <property type="match status" value="1"/>
</dbReference>
<feature type="transmembrane region" description="Helical" evidence="1">
    <location>
        <begin position="284"/>
        <end position="301"/>
    </location>
</feature>
<keyword evidence="1" id="KW-0812">Transmembrane</keyword>
<sequence>MSQSNPEYLPDSPVIAEMGTNYPPVTEQLVASYSFDALSLPADPLIPHPAVSQRVSAQPLLVDPGAEKANRRSRLRSFPWLELLCLLAAGGGLTYLALFISSEESITTTIGAVFAALLPMAIVVIVMVWLDRWAPKPWWLLVIAFLWGAGIASVCALGLNTLSGKALQSVDVGPTPFQSFGLLATIVAPIVEESLKGLGVIIIMLARRRSVKSPLDGVVIAGILAAGFAFTENVLYFARFYEQLPVVFFMRAMLGPFGHTVYTSIFGLAVGMALTRIASPKMRFILPASGLVSAICLHAAWNGLATYSALLFVVSYVFFWGPMFITWLIINLVVSVRQRNAIENGLQAYIAAGWIDVRETQMLCSLSGRRRARRSARTISPAARRALSEFQQAATVLALNYVAASHRGLSEGIKKENEETVKKLLASRRHFAAACTAVGAYRMGRA</sequence>
<name>A0AAJ1BC14_9ACTO</name>
<keyword evidence="1" id="KW-0472">Membrane</keyword>
<feature type="transmembrane region" description="Helical" evidence="1">
    <location>
        <begin position="137"/>
        <end position="159"/>
    </location>
</feature>
<keyword evidence="2" id="KW-0645">Protease</keyword>
<evidence type="ECO:0000313" key="2">
    <source>
        <dbReference type="EMBL" id="MCG4618119.1"/>
    </source>
</evidence>
<dbReference type="Proteomes" id="UP001200537">
    <property type="component" value="Unassembled WGS sequence"/>
</dbReference>
<feature type="transmembrane region" description="Helical" evidence="1">
    <location>
        <begin position="307"/>
        <end position="330"/>
    </location>
</feature>
<protein>
    <submittedName>
        <fullName evidence="2">PrsW family intramembrane metalloprotease</fullName>
    </submittedName>
</protein>
<dbReference type="Pfam" id="PF13367">
    <property type="entry name" value="PrsW-protease"/>
    <property type="match status" value="1"/>
</dbReference>
<feature type="transmembrane region" description="Helical" evidence="1">
    <location>
        <begin position="106"/>
        <end position="130"/>
    </location>
</feature>
<dbReference type="EMBL" id="JAKNHJ010000011">
    <property type="protein sequence ID" value="MCG4618119.1"/>
    <property type="molecule type" value="Genomic_DNA"/>
</dbReference>
<feature type="transmembrane region" description="Helical" evidence="1">
    <location>
        <begin position="179"/>
        <end position="206"/>
    </location>
</feature>
<keyword evidence="1" id="KW-1133">Transmembrane helix</keyword>
<feature type="transmembrane region" description="Helical" evidence="1">
    <location>
        <begin position="218"/>
        <end position="237"/>
    </location>
</feature>
<keyword evidence="2" id="KW-0378">Hydrolase</keyword>
<dbReference type="PANTHER" id="PTHR36844:SF1">
    <property type="entry name" value="PROTEASE PRSW"/>
    <property type="match status" value="1"/>
</dbReference>
<gene>
    <name evidence="2" type="ORF">L0M99_06390</name>
</gene>
<evidence type="ECO:0000313" key="3">
    <source>
        <dbReference type="Proteomes" id="UP001200537"/>
    </source>
</evidence>
<organism evidence="2 3">
    <name type="scientific">Varibaculum cambriense</name>
    <dbReference type="NCBI Taxonomy" id="184870"/>
    <lineage>
        <taxon>Bacteria</taxon>
        <taxon>Bacillati</taxon>
        <taxon>Actinomycetota</taxon>
        <taxon>Actinomycetes</taxon>
        <taxon>Actinomycetales</taxon>
        <taxon>Actinomycetaceae</taxon>
        <taxon>Varibaculum</taxon>
    </lineage>
</organism>
<evidence type="ECO:0000256" key="1">
    <source>
        <dbReference type="SAM" id="Phobius"/>
    </source>
</evidence>
<keyword evidence="2" id="KW-0482">Metalloprotease</keyword>
<dbReference type="AlphaFoldDB" id="A0AAJ1BC14"/>
<comment type="caution">
    <text evidence="2">The sequence shown here is derived from an EMBL/GenBank/DDBJ whole genome shotgun (WGS) entry which is preliminary data.</text>
</comment>
<feature type="transmembrane region" description="Helical" evidence="1">
    <location>
        <begin position="80"/>
        <end position="100"/>
    </location>
</feature>
<reference evidence="2" key="1">
    <citation type="submission" date="2022-01" db="EMBL/GenBank/DDBJ databases">
        <title>Collection of gut derived symbiotic bacterial strains cultured from healthy donors.</title>
        <authorList>
            <person name="Lin H."/>
            <person name="Kohout C."/>
            <person name="Waligurski E."/>
            <person name="Pamer E.G."/>
        </authorList>
    </citation>
    <scope>NUCLEOTIDE SEQUENCE</scope>
    <source>
        <strain evidence="2">DFI.7.46</strain>
    </source>
</reference>
<dbReference type="RefSeq" id="WP_238128114.1">
    <property type="nucleotide sequence ID" value="NZ_JAKNHJ010000011.1"/>
</dbReference>
<dbReference type="InterPro" id="IPR026898">
    <property type="entry name" value="PrsW"/>
</dbReference>
<proteinExistence type="predicted"/>
<dbReference type="GO" id="GO:0008237">
    <property type="term" value="F:metallopeptidase activity"/>
    <property type="evidence" value="ECO:0007669"/>
    <property type="project" value="UniProtKB-KW"/>
</dbReference>
<accession>A0AAJ1BC14</accession>
<feature type="transmembrane region" description="Helical" evidence="1">
    <location>
        <begin position="257"/>
        <end position="277"/>
    </location>
</feature>